<dbReference type="AlphaFoldDB" id="A0AAD2AF28"/>
<gene>
    <name evidence="1" type="ORF">FPE_LOCUS34271</name>
</gene>
<reference evidence="1" key="1">
    <citation type="submission" date="2023-05" db="EMBL/GenBank/DDBJ databases">
        <authorList>
            <person name="Huff M."/>
        </authorList>
    </citation>
    <scope>NUCLEOTIDE SEQUENCE</scope>
</reference>
<name>A0AAD2AF28_9LAMI</name>
<proteinExistence type="predicted"/>
<dbReference type="Proteomes" id="UP000834106">
    <property type="component" value="Chromosome 23"/>
</dbReference>
<organism evidence="1 2">
    <name type="scientific">Fraxinus pennsylvanica</name>
    <dbReference type="NCBI Taxonomy" id="56036"/>
    <lineage>
        <taxon>Eukaryota</taxon>
        <taxon>Viridiplantae</taxon>
        <taxon>Streptophyta</taxon>
        <taxon>Embryophyta</taxon>
        <taxon>Tracheophyta</taxon>
        <taxon>Spermatophyta</taxon>
        <taxon>Magnoliopsida</taxon>
        <taxon>eudicotyledons</taxon>
        <taxon>Gunneridae</taxon>
        <taxon>Pentapetalae</taxon>
        <taxon>asterids</taxon>
        <taxon>lamiids</taxon>
        <taxon>Lamiales</taxon>
        <taxon>Oleaceae</taxon>
        <taxon>Oleeae</taxon>
        <taxon>Fraxinus</taxon>
    </lineage>
</organism>
<accession>A0AAD2AF28</accession>
<protein>
    <submittedName>
        <fullName evidence="1">Uncharacterized protein</fullName>
    </submittedName>
</protein>
<sequence length="116" mass="13160">MDNTQVANESITTLKIFENLSVQSSTRWQRIYPSLYLSPFLGVIQSDDIPTTATTVVLQSVLKILRLGIFDERTIRAKDVINSTMTAITDCCLERTNSDFTGHDCYYERLGFSFAH</sequence>
<dbReference type="EMBL" id="OU503058">
    <property type="protein sequence ID" value="CAI9786841.1"/>
    <property type="molecule type" value="Genomic_DNA"/>
</dbReference>
<evidence type="ECO:0000313" key="2">
    <source>
        <dbReference type="Proteomes" id="UP000834106"/>
    </source>
</evidence>
<evidence type="ECO:0000313" key="1">
    <source>
        <dbReference type="EMBL" id="CAI9786841.1"/>
    </source>
</evidence>
<keyword evidence="2" id="KW-1185">Reference proteome</keyword>